<organism evidence="1 2">
    <name type="scientific">Paracoccus kondratievae</name>
    <dbReference type="NCBI Taxonomy" id="135740"/>
    <lineage>
        <taxon>Bacteria</taxon>
        <taxon>Pseudomonadati</taxon>
        <taxon>Pseudomonadota</taxon>
        <taxon>Alphaproteobacteria</taxon>
        <taxon>Rhodobacterales</taxon>
        <taxon>Paracoccaceae</taxon>
        <taxon>Paracoccus</taxon>
    </lineage>
</organism>
<comment type="caution">
    <text evidence="1">The sequence shown here is derived from an EMBL/GenBank/DDBJ whole genome shotgun (WGS) entry which is preliminary data.</text>
</comment>
<keyword evidence="2" id="KW-1185">Reference proteome</keyword>
<dbReference type="EMBL" id="BSFH01000099">
    <property type="protein sequence ID" value="GLK66228.1"/>
    <property type="molecule type" value="Genomic_DNA"/>
</dbReference>
<protein>
    <submittedName>
        <fullName evidence="1">Diguanylate cyclase</fullName>
    </submittedName>
</protein>
<dbReference type="AlphaFoldDB" id="A0AAD3P524"/>
<proteinExistence type="predicted"/>
<sequence length="532" mass="57870">MVVHFLIAFLAAALAVLLALALIRLLDRQGEKARRAGQLEREIEPIVFLFCGTALVDATPPARALLATLPGEGDWQRLTAWLGMRLPEFAARLPDLGSAARHELCEHESESPLRLLIEDLGEGFMRLTLADLAAENAGILVDSLTLRAMEQELETLRSTMDHSPMLAWREDRQGQVTWANSAYLGLVDAQGHVAWPLPQLIDLSARPAQASTSSPGSARRVQVDAGGQSRWYDCYLHEMSDQTVAIALPADAAVRAERSLREFVQTLTKTFADLPIGLAIFDRDRNLQLFNPALIDLTGLATGFLTARPTLYAFLDRLREARMVPEPKDYRSWRNQMNSLEAAASTGHHVEMWSLPGGQTYRVTGRPHPDGAVAFLFEDITSEISLTRKFRADLSLGAEVLDAIEDAMAVFSGNGALLLSNRRYAELWGKAIPTTLTDHVAVWSAACGASPGLATLREALDSALLDEPLHGAMAGPAGGLLSWELRGLSGGRLLLCFAASMPSLPLGHETIHGAATNLKPAEKAKERRMVTG</sequence>
<evidence type="ECO:0000313" key="2">
    <source>
        <dbReference type="Proteomes" id="UP001143349"/>
    </source>
</evidence>
<dbReference type="InterPro" id="IPR035965">
    <property type="entry name" value="PAS-like_dom_sf"/>
</dbReference>
<reference evidence="1" key="2">
    <citation type="submission" date="2023-01" db="EMBL/GenBank/DDBJ databases">
        <authorList>
            <person name="Sun Q."/>
            <person name="Evtushenko L."/>
        </authorList>
    </citation>
    <scope>NUCLEOTIDE SEQUENCE</scope>
    <source>
        <strain evidence="1">VKM B-2222</strain>
    </source>
</reference>
<accession>A0AAD3P524</accession>
<dbReference type="SUPFAM" id="SSF55785">
    <property type="entry name" value="PYP-like sensor domain (PAS domain)"/>
    <property type="match status" value="1"/>
</dbReference>
<reference evidence="1" key="1">
    <citation type="journal article" date="2014" name="Int. J. Syst. Evol. Microbiol.">
        <title>Complete genome sequence of Corynebacterium casei LMG S-19264T (=DSM 44701T), isolated from a smear-ripened cheese.</title>
        <authorList>
            <consortium name="US DOE Joint Genome Institute (JGI-PGF)"/>
            <person name="Walter F."/>
            <person name="Albersmeier A."/>
            <person name="Kalinowski J."/>
            <person name="Ruckert C."/>
        </authorList>
    </citation>
    <scope>NUCLEOTIDE SEQUENCE</scope>
    <source>
        <strain evidence="1">VKM B-2222</strain>
    </source>
</reference>
<dbReference type="RefSeq" id="WP_010391992.1">
    <property type="nucleotide sequence ID" value="NZ_BSFH01000099.1"/>
</dbReference>
<gene>
    <name evidence="1" type="ORF">GCM10017635_37050</name>
</gene>
<dbReference type="Proteomes" id="UP001143349">
    <property type="component" value="Unassembled WGS sequence"/>
</dbReference>
<evidence type="ECO:0000313" key="1">
    <source>
        <dbReference type="EMBL" id="GLK66228.1"/>
    </source>
</evidence>
<dbReference type="Pfam" id="PF12860">
    <property type="entry name" value="PAS_7"/>
    <property type="match status" value="1"/>
</dbReference>
<dbReference type="Gene3D" id="3.30.450.20">
    <property type="entry name" value="PAS domain"/>
    <property type="match status" value="1"/>
</dbReference>
<name>A0AAD3P524_9RHOB</name>